<accession>A0A7N9ASJ9</accession>
<dbReference type="SMART" id="SM00409">
    <property type="entry name" value="IG"/>
    <property type="match status" value="4"/>
</dbReference>
<evidence type="ECO:0000313" key="9">
    <source>
        <dbReference type="Ensembl" id="ENSMAMP00000059166.1"/>
    </source>
</evidence>
<dbReference type="GO" id="GO:0016020">
    <property type="term" value="C:membrane"/>
    <property type="evidence" value="ECO:0007669"/>
    <property type="project" value="UniProtKB-SubCell"/>
</dbReference>
<dbReference type="InterPro" id="IPR013783">
    <property type="entry name" value="Ig-like_fold"/>
</dbReference>
<dbReference type="AlphaFoldDB" id="A0A7N9ASJ9"/>
<feature type="chain" id="PRO_5030918074" evidence="7">
    <location>
        <begin position="20"/>
        <end position="635"/>
    </location>
</feature>
<dbReference type="Gene3D" id="2.60.40.10">
    <property type="entry name" value="Immunoglobulins"/>
    <property type="match status" value="5"/>
</dbReference>
<evidence type="ECO:0000259" key="8">
    <source>
        <dbReference type="PROSITE" id="PS50835"/>
    </source>
</evidence>
<keyword evidence="2 6" id="KW-0812">Transmembrane</keyword>
<dbReference type="InterPro" id="IPR003598">
    <property type="entry name" value="Ig_sub2"/>
</dbReference>
<feature type="domain" description="Ig-like" evidence="8">
    <location>
        <begin position="23"/>
        <end position="137"/>
    </location>
</feature>
<dbReference type="CDD" id="cd00098">
    <property type="entry name" value="IgC1"/>
    <property type="match status" value="1"/>
</dbReference>
<sequence>GSVKHVSLLALILFTLAHCHVWANVEVNMEDRVEVFRGDKAQITCLFKSGDGIGGITIQWLYVTRLREKQPIYYQDATTKYIESSFPYKDRINVTDNGARGETVLTINDVQIRDEMEFICLVRSLTEGTGEGRTKLKVFEKPERPTIEGMETGISVNEKTPPKIGVCEVKNGFPKPNITWYRNTTPLHDDGDGVSVKSSSTVESSGLFSVRSELSMKVTKEDKNAKFYCEVSYFVPGATRMTETNRINITVYYPSTAVDVWVDSPKGKIKEGDSIVFHCRGNGNTPSLLTLSHNNGDVLGDGNIVVLENVSRQHSGVYKCSSLDTDTWGEINGETTVIVNYLDPAVVKPEDTVVVAQGEAVTATCNALSSLQTNTAWFKNGEEVFTGHTVTLKDVTFDNTGTYTCVVTVPEIEGMETSGTLDVRVAGPPKIMEQDTEITAAFDTMVELSCHVRGFPPPSVTWNSPDGEVFKMASQKETEEGVESVLSVKVISDITALCRASNKYGTDSVTFNIKATIHTTPSTTIITTSNTNTTTTTLLIAWLFLFSSPPEGSGVIIAVVIICILLLAILGSVLYFLYKKGKLCGRSGKQDITKGKSNKENIVVEMKSDNTEEATLLGVNGEKQPASEQVNFLIL</sequence>
<proteinExistence type="predicted"/>
<dbReference type="Pfam" id="PF07679">
    <property type="entry name" value="I-set"/>
    <property type="match status" value="1"/>
</dbReference>
<comment type="subcellular location">
    <subcellularLocation>
        <location evidence="1">Membrane</location>
        <topology evidence="1">Single-pass membrane protein</topology>
    </subcellularLocation>
</comment>
<feature type="domain" description="Ig-like" evidence="8">
    <location>
        <begin position="145"/>
        <end position="248"/>
    </location>
</feature>
<dbReference type="InterPro" id="IPR003599">
    <property type="entry name" value="Ig_sub"/>
</dbReference>
<feature type="signal peptide" evidence="7">
    <location>
        <begin position="1"/>
        <end position="19"/>
    </location>
</feature>
<dbReference type="CDD" id="cd00096">
    <property type="entry name" value="Ig"/>
    <property type="match status" value="1"/>
</dbReference>
<dbReference type="Pfam" id="PF13895">
    <property type="entry name" value="Ig_2"/>
    <property type="match status" value="1"/>
</dbReference>
<feature type="domain" description="Ig-like" evidence="8">
    <location>
        <begin position="344"/>
        <end position="422"/>
    </location>
</feature>
<feature type="transmembrane region" description="Helical" evidence="6">
    <location>
        <begin position="555"/>
        <end position="578"/>
    </location>
</feature>
<dbReference type="PANTHER" id="PTHR45889">
    <property type="entry name" value="IG-LIKE DOMAIN-CONTAINING PROTEIN"/>
    <property type="match status" value="1"/>
</dbReference>
<feature type="domain" description="Ig-like" evidence="8">
    <location>
        <begin position="429"/>
        <end position="510"/>
    </location>
</feature>
<dbReference type="SMART" id="SM00408">
    <property type="entry name" value="IGc2"/>
    <property type="match status" value="4"/>
</dbReference>
<dbReference type="GO" id="GO:0044291">
    <property type="term" value="C:cell-cell contact zone"/>
    <property type="evidence" value="ECO:0007669"/>
    <property type="project" value="TreeGrafter"/>
</dbReference>
<evidence type="ECO:0000256" key="6">
    <source>
        <dbReference type="SAM" id="Phobius"/>
    </source>
</evidence>
<dbReference type="PANTHER" id="PTHR45889:SF3">
    <property type="entry name" value="CELL ADHESION MOLECULE 4"/>
    <property type="match status" value="1"/>
</dbReference>
<evidence type="ECO:0000313" key="10">
    <source>
        <dbReference type="Proteomes" id="UP000261640"/>
    </source>
</evidence>
<dbReference type="Ensembl" id="ENSMAMT00000067022.1">
    <property type="protein sequence ID" value="ENSMAMP00000059166.1"/>
    <property type="gene ID" value="ENSMAMG00000009839.2"/>
</dbReference>
<keyword evidence="7" id="KW-0732">Signal</keyword>
<keyword evidence="4 6" id="KW-0472">Membrane</keyword>
<dbReference type="InterPro" id="IPR013162">
    <property type="entry name" value="CD80_C2-set"/>
</dbReference>
<dbReference type="GeneTree" id="ENSGT00940000155838"/>
<evidence type="ECO:0000256" key="2">
    <source>
        <dbReference type="ARBA" id="ARBA00022692"/>
    </source>
</evidence>
<evidence type="ECO:0000256" key="1">
    <source>
        <dbReference type="ARBA" id="ARBA00004167"/>
    </source>
</evidence>
<reference evidence="9" key="2">
    <citation type="submission" date="2025-09" db="UniProtKB">
        <authorList>
            <consortium name="Ensembl"/>
        </authorList>
    </citation>
    <scope>IDENTIFICATION</scope>
</reference>
<dbReference type="GO" id="GO:0043184">
    <property type="term" value="F:vascular endothelial growth factor receptor 2 binding"/>
    <property type="evidence" value="ECO:0007669"/>
    <property type="project" value="TreeGrafter"/>
</dbReference>
<evidence type="ECO:0000256" key="3">
    <source>
        <dbReference type="ARBA" id="ARBA00022989"/>
    </source>
</evidence>
<dbReference type="PROSITE" id="PS50835">
    <property type="entry name" value="IG_LIKE"/>
    <property type="match status" value="5"/>
</dbReference>
<reference evidence="9" key="1">
    <citation type="submission" date="2025-08" db="UniProtKB">
        <authorList>
            <consortium name="Ensembl"/>
        </authorList>
    </citation>
    <scope>IDENTIFICATION</scope>
</reference>
<evidence type="ECO:0000256" key="5">
    <source>
        <dbReference type="ARBA" id="ARBA00023157"/>
    </source>
</evidence>
<dbReference type="Pfam" id="PF07686">
    <property type="entry name" value="V-set"/>
    <property type="match status" value="1"/>
</dbReference>
<dbReference type="InterPro" id="IPR013106">
    <property type="entry name" value="Ig_V-set"/>
</dbReference>
<feature type="domain" description="Ig-like" evidence="8">
    <location>
        <begin position="254"/>
        <end position="340"/>
    </location>
</feature>
<keyword evidence="5" id="KW-1015">Disulfide bond</keyword>
<dbReference type="InterPro" id="IPR036179">
    <property type="entry name" value="Ig-like_dom_sf"/>
</dbReference>
<keyword evidence="3 6" id="KW-1133">Transmembrane helix</keyword>
<organism evidence="9 10">
    <name type="scientific">Mastacembelus armatus</name>
    <name type="common">zig-zag eel</name>
    <dbReference type="NCBI Taxonomy" id="205130"/>
    <lineage>
        <taxon>Eukaryota</taxon>
        <taxon>Metazoa</taxon>
        <taxon>Chordata</taxon>
        <taxon>Craniata</taxon>
        <taxon>Vertebrata</taxon>
        <taxon>Euteleostomi</taxon>
        <taxon>Actinopterygii</taxon>
        <taxon>Neopterygii</taxon>
        <taxon>Teleostei</taxon>
        <taxon>Neoteleostei</taxon>
        <taxon>Acanthomorphata</taxon>
        <taxon>Anabantaria</taxon>
        <taxon>Synbranchiformes</taxon>
        <taxon>Mastacembelidae</taxon>
        <taxon>Mastacembelus</taxon>
    </lineage>
</organism>
<dbReference type="SUPFAM" id="SSF48726">
    <property type="entry name" value="Immunoglobulin"/>
    <property type="match status" value="5"/>
</dbReference>
<evidence type="ECO:0000256" key="4">
    <source>
        <dbReference type="ARBA" id="ARBA00023136"/>
    </source>
</evidence>
<evidence type="ECO:0000256" key="7">
    <source>
        <dbReference type="SAM" id="SignalP"/>
    </source>
</evidence>
<keyword evidence="10" id="KW-1185">Reference proteome</keyword>
<dbReference type="InterPro" id="IPR013098">
    <property type="entry name" value="Ig_I-set"/>
</dbReference>
<name>A0A7N9ASJ9_9TELE</name>
<protein>
    <submittedName>
        <fullName evidence="9">Melanoma cell adhesion molecule b</fullName>
    </submittedName>
</protein>
<dbReference type="GO" id="GO:0007156">
    <property type="term" value="P:homophilic cell adhesion via plasma membrane adhesion molecules"/>
    <property type="evidence" value="ECO:0007669"/>
    <property type="project" value="TreeGrafter"/>
</dbReference>
<dbReference type="Proteomes" id="UP000261640">
    <property type="component" value="Unplaced"/>
</dbReference>
<dbReference type="GO" id="GO:0061041">
    <property type="term" value="P:regulation of wound healing"/>
    <property type="evidence" value="ECO:0007669"/>
    <property type="project" value="TreeGrafter"/>
</dbReference>
<dbReference type="Pfam" id="PF08205">
    <property type="entry name" value="C2-set_2"/>
    <property type="match status" value="1"/>
</dbReference>
<dbReference type="InParanoid" id="A0A7N9ASJ9"/>
<dbReference type="GO" id="GO:0035020">
    <property type="term" value="P:regulation of Rac protein signal transduction"/>
    <property type="evidence" value="ECO:0007669"/>
    <property type="project" value="TreeGrafter"/>
</dbReference>
<dbReference type="InterPro" id="IPR007110">
    <property type="entry name" value="Ig-like_dom"/>
</dbReference>